<keyword evidence="8" id="KW-0539">Nucleus</keyword>
<accession>A0AAD5XBJ2</accession>
<comment type="subcellular location">
    <subcellularLocation>
        <location evidence="2">Cytoplasm</location>
    </subcellularLocation>
    <subcellularLocation>
        <location evidence="1">Nucleus</location>
    </subcellularLocation>
</comment>
<dbReference type="InterPro" id="IPR028322">
    <property type="entry name" value="PNRC-like_rgn"/>
</dbReference>
<evidence type="ECO:0000256" key="1">
    <source>
        <dbReference type="ARBA" id="ARBA00004123"/>
    </source>
</evidence>
<comment type="caution">
    <text evidence="10">The sequence shown here is derived from an EMBL/GenBank/DDBJ whole genome shotgun (WGS) entry which is preliminary data.</text>
</comment>
<dbReference type="GO" id="GO:0005634">
    <property type="term" value="C:nucleus"/>
    <property type="evidence" value="ECO:0007669"/>
    <property type="project" value="UniProtKB-SubCell"/>
</dbReference>
<dbReference type="Pfam" id="PF10483">
    <property type="entry name" value="Elong_Iki1"/>
    <property type="match status" value="1"/>
</dbReference>
<comment type="pathway">
    <text evidence="3">tRNA modification; 5-methoxycarbonylmethyl-2-thiouridine-tRNA biosynthesis.</text>
</comment>
<dbReference type="Proteomes" id="UP001211907">
    <property type="component" value="Unassembled WGS sequence"/>
</dbReference>
<evidence type="ECO:0000256" key="7">
    <source>
        <dbReference type="ARBA" id="ARBA00022694"/>
    </source>
</evidence>
<dbReference type="PANTHER" id="PTHR15641">
    <property type="entry name" value="ELONGATOR COMPLEX PROTEIN 5"/>
    <property type="match status" value="1"/>
</dbReference>
<protein>
    <recommendedName>
        <fullName evidence="5">Elongator complex protein 5</fullName>
    </recommendedName>
</protein>
<evidence type="ECO:0000256" key="9">
    <source>
        <dbReference type="SAM" id="MobiDB-lite"/>
    </source>
</evidence>
<feature type="region of interest" description="Disordered" evidence="9">
    <location>
        <begin position="700"/>
        <end position="720"/>
    </location>
</feature>
<name>A0AAD5XBJ2_9FUNG</name>
<evidence type="ECO:0000256" key="2">
    <source>
        <dbReference type="ARBA" id="ARBA00004496"/>
    </source>
</evidence>
<reference evidence="10" key="1">
    <citation type="submission" date="2020-05" db="EMBL/GenBank/DDBJ databases">
        <title>Phylogenomic resolution of chytrid fungi.</title>
        <authorList>
            <person name="Stajich J.E."/>
            <person name="Amses K."/>
            <person name="Simmons R."/>
            <person name="Seto K."/>
            <person name="Myers J."/>
            <person name="Bonds A."/>
            <person name="Quandt C.A."/>
            <person name="Barry K."/>
            <person name="Liu P."/>
            <person name="Grigoriev I."/>
            <person name="Longcore J.E."/>
            <person name="James T.Y."/>
        </authorList>
    </citation>
    <scope>NUCLEOTIDE SEQUENCE</scope>
    <source>
        <strain evidence="10">JEL0513</strain>
    </source>
</reference>
<dbReference type="PANTHER" id="PTHR15641:SF1">
    <property type="entry name" value="ELONGATOR COMPLEX PROTEIN 5"/>
    <property type="match status" value="1"/>
</dbReference>
<evidence type="ECO:0000256" key="6">
    <source>
        <dbReference type="ARBA" id="ARBA00022490"/>
    </source>
</evidence>
<dbReference type="GO" id="GO:0000049">
    <property type="term" value="F:tRNA binding"/>
    <property type="evidence" value="ECO:0007669"/>
    <property type="project" value="TreeGrafter"/>
</dbReference>
<feature type="compositionally biased region" description="Polar residues" evidence="9">
    <location>
        <begin position="703"/>
        <end position="720"/>
    </location>
</feature>
<evidence type="ECO:0000256" key="8">
    <source>
        <dbReference type="ARBA" id="ARBA00023242"/>
    </source>
</evidence>
<feature type="compositionally biased region" description="Low complexity" evidence="9">
    <location>
        <begin position="409"/>
        <end position="445"/>
    </location>
</feature>
<dbReference type="EMBL" id="JADGJH010003137">
    <property type="protein sequence ID" value="KAJ3093243.1"/>
    <property type="molecule type" value="Genomic_DNA"/>
</dbReference>
<evidence type="ECO:0000313" key="10">
    <source>
        <dbReference type="EMBL" id="KAJ3093243.1"/>
    </source>
</evidence>
<dbReference type="GO" id="GO:0002098">
    <property type="term" value="P:tRNA wobble uridine modification"/>
    <property type="evidence" value="ECO:0007669"/>
    <property type="project" value="InterPro"/>
</dbReference>
<evidence type="ECO:0000256" key="3">
    <source>
        <dbReference type="ARBA" id="ARBA00005043"/>
    </source>
</evidence>
<feature type="region of interest" description="Disordered" evidence="9">
    <location>
        <begin position="383"/>
        <end position="505"/>
    </location>
</feature>
<proteinExistence type="inferred from homology"/>
<evidence type="ECO:0000256" key="4">
    <source>
        <dbReference type="ARBA" id="ARBA00009567"/>
    </source>
</evidence>
<keyword evidence="7" id="KW-0819">tRNA processing</keyword>
<feature type="compositionally biased region" description="Basic residues" evidence="9">
    <location>
        <begin position="447"/>
        <end position="456"/>
    </location>
</feature>
<dbReference type="GO" id="GO:0005829">
    <property type="term" value="C:cytosol"/>
    <property type="evidence" value="ECO:0007669"/>
    <property type="project" value="TreeGrafter"/>
</dbReference>
<feature type="compositionally biased region" description="Polar residues" evidence="9">
    <location>
        <begin position="385"/>
        <end position="395"/>
    </location>
</feature>
<keyword evidence="6" id="KW-0963">Cytoplasm</keyword>
<dbReference type="AlphaFoldDB" id="A0AAD5XBJ2"/>
<evidence type="ECO:0000256" key="5">
    <source>
        <dbReference type="ARBA" id="ARBA00020264"/>
    </source>
</evidence>
<gene>
    <name evidence="10" type="ORF">HK100_006739</name>
</gene>
<sequence length="930" mass="100699">MVSAIDKTKIVAVHHSNHGSALKSLPLIFKHISAESSEHSIAHLHIIDSLKLLDFLLLTRNSDDGRSNSPQSLTWLAVAIRSALPSVLLRLKSPELQQKQQTLVVHGIPALLALPCATIPSIVSAIDEIIALSVPETYLLKVKSNTFQNIILLDNTTISLESPVSKSSLFSFSDLVDSRASQVYNVCSPSKQIHSKGDEKETEINANDFDKGDFNLLSANGWTIVDVFLLKSDPTGSLGRIRKSSIKERLAIKALSTPVKAKPTISRPAREVLSEIKSQPDPTLKVTAITETTVTTENSVVNAMPLKFVPTSIDRNDPTSNLSFNLRLTDEQREMRDATILPYMHTGERIGTSQQTQGQSFIHYVADEMDDDEDEDDDLALIPASMSSNASSTTLRKPKKGSSDRLRLSSASNSHSSSAGNNNATINYSNNNSSNSSSSHNIASAQRRLHQPRHRSLPSTAISSTPTDIANNSIDTANSNNGSQSETHPSPLVSVNSPVQLKQSKSVSIKDTAVLKKKRSKNEKNISAATSILASDPKLRRLSEPSPLSATVIPSSTTPVKKVQKKYQDVDSGDISCSNQPQQQQQLSSSLTDRLYAGATFQNSPAPSDLPIPIFSGTKPTTPNIVAAPVSTESTSYSSPTPISSTLKSNYLGYHPEQAHSWESSQMGIFMNQSQSTGTDNNNTFIPVTLAAPQGFVPRQRHASTNSTNHSISGYPTTPSVASTPSLARLSMASIPPPPQHSTDDDGMFSMDSVRGSFEEVQNSREFAAPPKVEQGLFYAPPPPTAINSVNNGASNLFGLHAANFIPLSSAQFIHPSSVNYMQPFQHGAQIHASGHNQTVQHQCNPQQPSVVPVGKMPQQLFQQQQHQRKDHNMMRRSFGNNLMIPPSVITGNALAQNGSLKTVADNRDVTTPHLGAMSQNLKNLLKISH</sequence>
<feature type="compositionally biased region" description="Polar residues" evidence="9">
    <location>
        <begin position="457"/>
        <end position="505"/>
    </location>
</feature>
<dbReference type="InterPro" id="IPR019519">
    <property type="entry name" value="Elp5"/>
</dbReference>
<dbReference type="GO" id="GO:0016071">
    <property type="term" value="P:mRNA metabolic process"/>
    <property type="evidence" value="ECO:0007669"/>
    <property type="project" value="UniProtKB-ARBA"/>
</dbReference>
<keyword evidence="11" id="KW-1185">Reference proteome</keyword>
<evidence type="ECO:0000313" key="11">
    <source>
        <dbReference type="Proteomes" id="UP001211907"/>
    </source>
</evidence>
<organism evidence="10 11">
    <name type="scientific">Physocladia obscura</name>
    <dbReference type="NCBI Taxonomy" id="109957"/>
    <lineage>
        <taxon>Eukaryota</taxon>
        <taxon>Fungi</taxon>
        <taxon>Fungi incertae sedis</taxon>
        <taxon>Chytridiomycota</taxon>
        <taxon>Chytridiomycota incertae sedis</taxon>
        <taxon>Chytridiomycetes</taxon>
        <taxon>Chytridiales</taxon>
        <taxon>Chytriomycetaceae</taxon>
        <taxon>Physocladia</taxon>
    </lineage>
</organism>
<dbReference type="GO" id="GO:0033588">
    <property type="term" value="C:elongator holoenzyme complex"/>
    <property type="evidence" value="ECO:0007669"/>
    <property type="project" value="InterPro"/>
</dbReference>
<comment type="similarity">
    <text evidence="4">Belongs to the ELP5 family.</text>
</comment>
<dbReference type="Pfam" id="PF15365">
    <property type="entry name" value="PNRC"/>
    <property type="match status" value="1"/>
</dbReference>